<protein>
    <submittedName>
        <fullName evidence="2">Heterokaryon incompatibility</fullName>
    </submittedName>
</protein>
<dbReference type="Pfam" id="PF06985">
    <property type="entry name" value="HET"/>
    <property type="match status" value="1"/>
</dbReference>
<dbReference type="PANTHER" id="PTHR24148">
    <property type="entry name" value="ANKYRIN REPEAT DOMAIN-CONTAINING PROTEIN 39 HOMOLOG-RELATED"/>
    <property type="match status" value="1"/>
</dbReference>
<dbReference type="AlphaFoldDB" id="A0A8E2JZL1"/>
<keyword evidence="3" id="KW-1185">Reference proteome</keyword>
<evidence type="ECO:0000313" key="2">
    <source>
        <dbReference type="EMBL" id="OCL15273.1"/>
    </source>
</evidence>
<dbReference type="InterPro" id="IPR052895">
    <property type="entry name" value="HetReg/Transcr_Mod"/>
</dbReference>
<name>A0A8E2JZL1_9PEZI</name>
<feature type="non-terminal residue" evidence="2">
    <location>
        <position position="95"/>
    </location>
</feature>
<accession>A0A8E2JZL1</accession>
<dbReference type="Proteomes" id="UP000250140">
    <property type="component" value="Unassembled WGS sequence"/>
</dbReference>
<dbReference type="OrthoDB" id="2157530at2759"/>
<organism evidence="2 3">
    <name type="scientific">Glonium stellatum</name>
    <dbReference type="NCBI Taxonomy" id="574774"/>
    <lineage>
        <taxon>Eukaryota</taxon>
        <taxon>Fungi</taxon>
        <taxon>Dikarya</taxon>
        <taxon>Ascomycota</taxon>
        <taxon>Pezizomycotina</taxon>
        <taxon>Dothideomycetes</taxon>
        <taxon>Pleosporomycetidae</taxon>
        <taxon>Gloniales</taxon>
        <taxon>Gloniaceae</taxon>
        <taxon>Glonium</taxon>
    </lineage>
</organism>
<reference evidence="2 3" key="1">
    <citation type="journal article" date="2016" name="Nat. Commun.">
        <title>Ectomycorrhizal ecology is imprinted in the genome of the dominant symbiotic fungus Cenococcum geophilum.</title>
        <authorList>
            <consortium name="DOE Joint Genome Institute"/>
            <person name="Peter M."/>
            <person name="Kohler A."/>
            <person name="Ohm R.A."/>
            <person name="Kuo A."/>
            <person name="Krutzmann J."/>
            <person name="Morin E."/>
            <person name="Arend M."/>
            <person name="Barry K.W."/>
            <person name="Binder M."/>
            <person name="Choi C."/>
            <person name="Clum A."/>
            <person name="Copeland A."/>
            <person name="Grisel N."/>
            <person name="Haridas S."/>
            <person name="Kipfer T."/>
            <person name="LaButti K."/>
            <person name="Lindquist E."/>
            <person name="Lipzen A."/>
            <person name="Maire R."/>
            <person name="Meier B."/>
            <person name="Mihaltcheva S."/>
            <person name="Molinier V."/>
            <person name="Murat C."/>
            <person name="Poggeler S."/>
            <person name="Quandt C.A."/>
            <person name="Sperisen C."/>
            <person name="Tritt A."/>
            <person name="Tisserant E."/>
            <person name="Crous P.W."/>
            <person name="Henrissat B."/>
            <person name="Nehls U."/>
            <person name="Egli S."/>
            <person name="Spatafora J.W."/>
            <person name="Grigoriev I.V."/>
            <person name="Martin F.M."/>
        </authorList>
    </citation>
    <scope>NUCLEOTIDE SEQUENCE [LARGE SCALE GENOMIC DNA]</scope>
    <source>
        <strain evidence="2 3">CBS 207.34</strain>
    </source>
</reference>
<dbReference type="InterPro" id="IPR010730">
    <property type="entry name" value="HET"/>
</dbReference>
<dbReference type="EMBL" id="KV748466">
    <property type="protein sequence ID" value="OCL15273.1"/>
    <property type="molecule type" value="Genomic_DNA"/>
</dbReference>
<dbReference type="PANTHER" id="PTHR24148:SF73">
    <property type="entry name" value="HET DOMAIN PROTEIN (AFU_ORTHOLOGUE AFUA_8G01020)"/>
    <property type="match status" value="1"/>
</dbReference>
<proteinExistence type="predicted"/>
<gene>
    <name evidence="2" type="ORF">AOQ84DRAFT_272531</name>
</gene>
<sequence>YTALSYAWGNCDITQLITLNGRQSYITENLAIALRHMQHESEGLVLWIDSICINQQDGLEKAYQVQRMAKIYSSAAIVLAWLGPARDDSDLTMSK</sequence>
<evidence type="ECO:0000313" key="3">
    <source>
        <dbReference type="Proteomes" id="UP000250140"/>
    </source>
</evidence>
<feature type="domain" description="Heterokaryon incompatibility" evidence="1">
    <location>
        <begin position="1"/>
        <end position="93"/>
    </location>
</feature>
<feature type="non-terminal residue" evidence="2">
    <location>
        <position position="1"/>
    </location>
</feature>
<evidence type="ECO:0000259" key="1">
    <source>
        <dbReference type="Pfam" id="PF06985"/>
    </source>
</evidence>